<dbReference type="GO" id="GO:0071555">
    <property type="term" value="P:cell wall organization"/>
    <property type="evidence" value="ECO:0007669"/>
    <property type="project" value="UniProtKB-KW"/>
</dbReference>
<keyword evidence="3 7" id="KW-0133">Cell shape</keyword>
<evidence type="ECO:0000256" key="5">
    <source>
        <dbReference type="ARBA" id="ARBA00023235"/>
    </source>
</evidence>
<evidence type="ECO:0000256" key="3">
    <source>
        <dbReference type="ARBA" id="ARBA00022960"/>
    </source>
</evidence>
<evidence type="ECO:0000313" key="9">
    <source>
        <dbReference type="Proteomes" id="UP000037848"/>
    </source>
</evidence>
<evidence type="ECO:0000256" key="1">
    <source>
        <dbReference type="ARBA" id="ARBA00001602"/>
    </source>
</evidence>
<dbReference type="InterPro" id="IPR033134">
    <property type="entry name" value="Asp/Glu_racemase_AS_2"/>
</dbReference>
<keyword evidence="4 7" id="KW-0573">Peptidoglycan synthesis</keyword>
<evidence type="ECO:0000256" key="2">
    <source>
        <dbReference type="ARBA" id="ARBA00013090"/>
    </source>
</evidence>
<gene>
    <name evidence="7" type="primary">murI</name>
    <name evidence="8" type="ORF">ADS77_20460</name>
</gene>
<dbReference type="GO" id="GO:0008360">
    <property type="term" value="P:regulation of cell shape"/>
    <property type="evidence" value="ECO:0007669"/>
    <property type="project" value="UniProtKB-KW"/>
</dbReference>
<dbReference type="GO" id="GO:0009252">
    <property type="term" value="P:peptidoglycan biosynthetic process"/>
    <property type="evidence" value="ECO:0007669"/>
    <property type="project" value="UniProtKB-UniRule"/>
</dbReference>
<evidence type="ECO:0000256" key="7">
    <source>
        <dbReference type="HAMAP-Rule" id="MF_00258"/>
    </source>
</evidence>
<dbReference type="PROSITE" id="PS00923">
    <property type="entry name" value="ASP_GLU_RACEMASE_1"/>
    <property type="match status" value="1"/>
</dbReference>
<dbReference type="PANTHER" id="PTHR21198">
    <property type="entry name" value="GLUTAMATE RACEMASE"/>
    <property type="match status" value="1"/>
</dbReference>
<feature type="binding site" evidence="7">
    <location>
        <begin position="9"/>
        <end position="10"/>
    </location>
    <ligand>
        <name>substrate</name>
    </ligand>
</feature>
<dbReference type="EC" id="5.1.1.3" evidence="2 7"/>
<dbReference type="OrthoDB" id="9801055at2"/>
<dbReference type="EMBL" id="LHPH01000035">
    <property type="protein sequence ID" value="KPH56755.1"/>
    <property type="molecule type" value="Genomic_DNA"/>
</dbReference>
<dbReference type="AlphaFoldDB" id="A0A0N1ED76"/>
<dbReference type="InterPro" id="IPR001920">
    <property type="entry name" value="Asp/Glu_race"/>
</dbReference>
<dbReference type="InterPro" id="IPR004391">
    <property type="entry name" value="Glu_race"/>
</dbReference>
<keyword evidence="5 7" id="KW-0413">Isomerase</keyword>
<dbReference type="Gene3D" id="3.40.50.1860">
    <property type="match status" value="2"/>
</dbReference>
<reference evidence="8 9" key="1">
    <citation type="submission" date="2015-08" db="EMBL/GenBank/DDBJ databases">
        <title>Draft Genome Sequence of Pseudoalteromonas porphyrae UCD-SED14.</title>
        <authorList>
            <person name="Coil D.A."/>
            <person name="Jospin G."/>
            <person name="Lee R.D."/>
            <person name="Eisen J.A."/>
        </authorList>
    </citation>
    <scope>NUCLEOTIDE SEQUENCE [LARGE SCALE GENOMIC DNA]</scope>
    <source>
        <strain evidence="8 9">UCD-SED14</strain>
    </source>
</reference>
<comment type="catalytic activity">
    <reaction evidence="1 7">
        <text>L-glutamate = D-glutamate</text>
        <dbReference type="Rhea" id="RHEA:12813"/>
        <dbReference type="ChEBI" id="CHEBI:29985"/>
        <dbReference type="ChEBI" id="CHEBI:29986"/>
        <dbReference type="EC" id="5.1.1.3"/>
    </reaction>
</comment>
<dbReference type="InterPro" id="IPR018187">
    <property type="entry name" value="Asp/Glu_racemase_AS_1"/>
</dbReference>
<feature type="binding site" evidence="7">
    <location>
        <begin position="41"/>
        <end position="42"/>
    </location>
    <ligand>
        <name>substrate</name>
    </ligand>
</feature>
<comment type="caution">
    <text evidence="8">The sequence shown here is derived from an EMBL/GenBank/DDBJ whole genome shotgun (WGS) entry which is preliminary data.</text>
</comment>
<keyword evidence="6 7" id="KW-0961">Cell wall biogenesis/degradation</keyword>
<dbReference type="UniPathway" id="UPA00219"/>
<feature type="binding site" evidence="7">
    <location>
        <begin position="186"/>
        <end position="187"/>
    </location>
    <ligand>
        <name>substrate</name>
    </ligand>
</feature>
<dbReference type="Proteomes" id="UP000037848">
    <property type="component" value="Unassembled WGS sequence"/>
</dbReference>
<evidence type="ECO:0000256" key="6">
    <source>
        <dbReference type="ARBA" id="ARBA00023316"/>
    </source>
</evidence>
<dbReference type="STRING" id="187330.AMS58_20430"/>
<dbReference type="SUPFAM" id="SSF53681">
    <property type="entry name" value="Aspartate/glutamate racemase"/>
    <property type="match status" value="2"/>
</dbReference>
<proteinExistence type="inferred from homology"/>
<feature type="active site" description="Proton donor/acceptor" evidence="7">
    <location>
        <position position="74"/>
    </location>
</feature>
<organism evidence="8 9">
    <name type="scientific">Pseudoalteromonas porphyrae</name>
    <dbReference type="NCBI Taxonomy" id="187330"/>
    <lineage>
        <taxon>Bacteria</taxon>
        <taxon>Pseudomonadati</taxon>
        <taxon>Pseudomonadota</taxon>
        <taxon>Gammaproteobacteria</taxon>
        <taxon>Alteromonadales</taxon>
        <taxon>Pseudoalteromonadaceae</taxon>
        <taxon>Pseudoalteromonas</taxon>
    </lineage>
</organism>
<evidence type="ECO:0000313" key="8">
    <source>
        <dbReference type="EMBL" id="KPH56755.1"/>
    </source>
</evidence>
<evidence type="ECO:0000256" key="4">
    <source>
        <dbReference type="ARBA" id="ARBA00022984"/>
    </source>
</evidence>
<name>A0A0N1ED76_9GAMM</name>
<dbReference type="PROSITE" id="PS00924">
    <property type="entry name" value="ASP_GLU_RACEMASE_2"/>
    <property type="match status" value="1"/>
</dbReference>
<dbReference type="Pfam" id="PF01177">
    <property type="entry name" value="Asp_Glu_race"/>
    <property type="match status" value="1"/>
</dbReference>
<dbReference type="PANTHER" id="PTHR21198:SF2">
    <property type="entry name" value="GLUTAMATE RACEMASE"/>
    <property type="match status" value="1"/>
</dbReference>
<dbReference type="InterPro" id="IPR015942">
    <property type="entry name" value="Asp/Glu/hydantoin_racemase"/>
</dbReference>
<sequence length="269" mass="29292">MSAHIMVFDSGIGGTTVLEHIQKQLPYARISYFMDNAFLPYGKLNQQKIIERLRGLLHFIEVNSLNVDVLVIACNTASTSALSAIRSLTHIPIVGVVPAIKPAASITNSHHIGLLATPATISSPYTQQLIEDHASSITVSLYSSVALVAIAEYAYLNGVVDTDKLNAELRELSINQSIDVLVLGCTHFPILASAIHAFYQGSIKLLDSGAAIAKRVETVLIEKNYSLNSKVTFDHKKKPLHYYATASIVIDEQPVELVTLTDPIQNEKS</sequence>
<dbReference type="RefSeq" id="WP_054456065.1">
    <property type="nucleotide sequence ID" value="NZ_LHPH01000035.1"/>
</dbReference>
<protein>
    <recommendedName>
        <fullName evidence="2 7">Glutamate racemase</fullName>
        <ecNumber evidence="2 7">5.1.1.3</ecNumber>
    </recommendedName>
</protein>
<dbReference type="GO" id="GO:0008881">
    <property type="term" value="F:glutamate racemase activity"/>
    <property type="evidence" value="ECO:0007669"/>
    <property type="project" value="UniProtKB-UniRule"/>
</dbReference>
<feature type="active site" description="Proton donor/acceptor" evidence="7">
    <location>
        <position position="185"/>
    </location>
</feature>
<keyword evidence="9" id="KW-1185">Reference proteome</keyword>
<feature type="binding site" evidence="7">
    <location>
        <begin position="75"/>
        <end position="76"/>
    </location>
    <ligand>
        <name>substrate</name>
    </ligand>
</feature>
<dbReference type="NCBIfam" id="TIGR00067">
    <property type="entry name" value="glut_race"/>
    <property type="match status" value="1"/>
</dbReference>
<comment type="similarity">
    <text evidence="7">Belongs to the aspartate/glutamate racemases family.</text>
</comment>
<dbReference type="PATRIC" id="fig|187330.3.peg.3020"/>
<comment type="function">
    <text evidence="7">Provides the (R)-glutamate required for cell wall biosynthesis.</text>
</comment>
<accession>A0A0N1ED76</accession>
<dbReference type="HAMAP" id="MF_00258">
    <property type="entry name" value="Glu_racemase"/>
    <property type="match status" value="1"/>
</dbReference>
<comment type="pathway">
    <text evidence="7">Cell wall biogenesis; peptidoglycan biosynthesis.</text>
</comment>